<dbReference type="Proteomes" id="UP000183287">
    <property type="component" value="Unassembled WGS sequence"/>
</dbReference>
<organism evidence="1 2">
    <name type="scientific">Nitrosomonas communis</name>
    <dbReference type="NCBI Taxonomy" id="44574"/>
    <lineage>
        <taxon>Bacteria</taxon>
        <taxon>Pseudomonadati</taxon>
        <taxon>Pseudomonadota</taxon>
        <taxon>Betaproteobacteria</taxon>
        <taxon>Nitrosomonadales</taxon>
        <taxon>Nitrosomonadaceae</taxon>
        <taxon>Nitrosomonas</taxon>
    </lineage>
</organism>
<evidence type="ECO:0000313" key="1">
    <source>
        <dbReference type="EMBL" id="SFM82454.1"/>
    </source>
</evidence>
<gene>
    <name evidence="1" type="ORF">SAMN05421863_105717</name>
</gene>
<keyword evidence="2" id="KW-1185">Reference proteome</keyword>
<proteinExistence type="predicted"/>
<dbReference type="OrthoDB" id="8563833at2"/>
<dbReference type="AlphaFoldDB" id="A0A1I4U093"/>
<reference evidence="2" key="1">
    <citation type="submission" date="2016-10" db="EMBL/GenBank/DDBJ databases">
        <authorList>
            <person name="Varghese N."/>
            <person name="Submissions S."/>
        </authorList>
    </citation>
    <scope>NUCLEOTIDE SEQUENCE [LARGE SCALE GENOMIC DNA]</scope>
    <source>
        <strain evidence="2">Nm44</strain>
    </source>
</reference>
<accession>A0A1I4U093</accession>
<name>A0A1I4U093_9PROT</name>
<sequence>MKPKIEPIGLGDLNVVKMELIGFEPGDIAHIENVMAFETRSREHRRFRRVEEILTEEFERSEENLHEMESTERFQIEQQAQEVIRSETKFEAGAEISAGFGPVQIGAYARFSTNQSKEQTTTYSTNYAKDIIERSLNRIIERVRSERITKTLEEFEETNKHGFENTEGQHQSGIYRWVNKYYRAKVVKYGKRLWFRFILPWPASFYIFAQQNHLENHVMPDEPEKPVHPENFRQLLQPGHIQRDNYRTLVTQYGADGIKAPPPEFITLIKSIARDVDPELDFAIVDNDLEIPDGYVIYDLKPREMNFRRQLDDYYILTCAGRRALFEGADEGRSAFGDKPVDASGVLPIVVRGHGIHSFIVVTEIVCKLRSEAFEAWQLETFRAIMNAYNKEKQAYDERVAAAQIEQGVKISGKNPKINREIIIEELQKACITLWTGFQFNGVPMISHNQDADIPDNFPQIHIENTLEMTPEISFLHEAFDWFNMTFEFYPYIWAERKHWLDIFPLEDNDPLFNDFLRAGAARVLVPVHLEATETVLYYQLTGKLQHDGDIPLFETPEPGDTFTTNTFGGDDNDPETELELYNAYIDELRADGITNNIDKDVDISPDDPDTWIIEEPTSLVWLQSDSELPPIEES</sequence>
<dbReference type="EMBL" id="FOUB01000057">
    <property type="protein sequence ID" value="SFM82454.1"/>
    <property type="molecule type" value="Genomic_DNA"/>
</dbReference>
<protein>
    <submittedName>
        <fullName evidence="1">Uncharacterized protein</fullName>
    </submittedName>
</protein>
<dbReference type="RefSeq" id="WP_074906618.1">
    <property type="nucleotide sequence ID" value="NZ_FOUB01000057.1"/>
</dbReference>
<evidence type="ECO:0000313" key="2">
    <source>
        <dbReference type="Proteomes" id="UP000183287"/>
    </source>
</evidence>